<dbReference type="AlphaFoldDB" id="A0A1V2ZW47"/>
<dbReference type="GO" id="GO:0009117">
    <property type="term" value="P:nucleotide metabolic process"/>
    <property type="evidence" value="ECO:0007669"/>
    <property type="project" value="UniProtKB-KW"/>
</dbReference>
<comment type="catalytic activity">
    <reaction evidence="4">
        <text>dTTP + H2O = dTMP + diphosphate + H(+)</text>
        <dbReference type="Rhea" id="RHEA:28534"/>
        <dbReference type="ChEBI" id="CHEBI:15377"/>
        <dbReference type="ChEBI" id="CHEBI:15378"/>
        <dbReference type="ChEBI" id="CHEBI:33019"/>
        <dbReference type="ChEBI" id="CHEBI:37568"/>
        <dbReference type="ChEBI" id="CHEBI:63528"/>
        <dbReference type="EC" id="3.6.1.9"/>
    </reaction>
</comment>
<dbReference type="PIRSF" id="PIRSF006305">
    <property type="entry name" value="Maf"/>
    <property type="match status" value="1"/>
</dbReference>
<dbReference type="PANTHER" id="PTHR43213">
    <property type="entry name" value="BIFUNCTIONAL DTTP/UTP PYROPHOSPHATASE/METHYLTRANSFERASE PROTEIN-RELATED"/>
    <property type="match status" value="1"/>
</dbReference>
<evidence type="ECO:0000256" key="2">
    <source>
        <dbReference type="ARBA" id="ARBA00022801"/>
    </source>
</evidence>
<keyword evidence="6" id="KW-1185">Reference proteome</keyword>
<proteinExistence type="inferred from homology"/>
<feature type="active site" description="Proton acceptor" evidence="4">
    <location>
        <position position="81"/>
    </location>
</feature>
<comment type="caution">
    <text evidence="5">The sequence shown here is derived from an EMBL/GenBank/DDBJ whole genome shotgun (WGS) entry which is preliminary data.</text>
</comment>
<dbReference type="InterPro" id="IPR003697">
    <property type="entry name" value="Maf-like"/>
</dbReference>
<accession>A0A1V2ZW47</accession>
<dbReference type="Proteomes" id="UP000189177">
    <property type="component" value="Unassembled WGS sequence"/>
</dbReference>
<dbReference type="GO" id="GO:0036218">
    <property type="term" value="F:dTTP diphosphatase activity"/>
    <property type="evidence" value="ECO:0007669"/>
    <property type="project" value="RHEA"/>
</dbReference>
<comment type="subcellular location">
    <subcellularLocation>
        <location evidence="4">Cytoplasm</location>
    </subcellularLocation>
</comment>
<feature type="site" description="Important for substrate specificity" evidence="4">
    <location>
        <position position="23"/>
    </location>
</feature>
<keyword evidence="3 4" id="KW-0546">Nucleotide metabolism</keyword>
<dbReference type="Gene3D" id="3.90.950.10">
    <property type="match status" value="1"/>
</dbReference>
<dbReference type="GO" id="GO:0036221">
    <property type="term" value="F:UTP diphosphatase activity"/>
    <property type="evidence" value="ECO:0007669"/>
    <property type="project" value="RHEA"/>
</dbReference>
<feature type="site" description="Important for substrate specificity" evidence="4">
    <location>
        <position position="165"/>
    </location>
</feature>
<comment type="similarity">
    <text evidence="4">Belongs to the Maf family. YhdE subfamily.</text>
</comment>
<evidence type="ECO:0000256" key="3">
    <source>
        <dbReference type="ARBA" id="ARBA00023080"/>
    </source>
</evidence>
<dbReference type="RefSeq" id="WP_018946606.1">
    <property type="nucleotide sequence ID" value="NZ_MUZR01000051.1"/>
</dbReference>
<comment type="cofactor">
    <cofactor evidence="1 4">
        <name>a divalent metal cation</name>
        <dbReference type="ChEBI" id="CHEBI:60240"/>
    </cofactor>
</comment>
<evidence type="ECO:0000256" key="1">
    <source>
        <dbReference type="ARBA" id="ARBA00001968"/>
    </source>
</evidence>
<comment type="caution">
    <text evidence="4">Lacks conserved residue(s) required for the propagation of feature annotation.</text>
</comment>
<dbReference type="OrthoDB" id="9807767at2"/>
<dbReference type="Pfam" id="PF02545">
    <property type="entry name" value="Maf"/>
    <property type="match status" value="1"/>
</dbReference>
<dbReference type="InterPro" id="IPR029001">
    <property type="entry name" value="ITPase-like_fam"/>
</dbReference>
<organism evidence="5 6">
    <name type="scientific">Thioalkalivibrio halophilus</name>
    <dbReference type="NCBI Taxonomy" id="252474"/>
    <lineage>
        <taxon>Bacteria</taxon>
        <taxon>Pseudomonadati</taxon>
        <taxon>Pseudomonadota</taxon>
        <taxon>Gammaproteobacteria</taxon>
        <taxon>Chromatiales</taxon>
        <taxon>Ectothiorhodospiraceae</taxon>
        <taxon>Thioalkalivibrio</taxon>
    </lineage>
</organism>
<evidence type="ECO:0000256" key="4">
    <source>
        <dbReference type="HAMAP-Rule" id="MF_00528"/>
    </source>
</evidence>
<protein>
    <recommendedName>
        <fullName evidence="4">dTTP/UTP pyrophosphatase</fullName>
        <shortName evidence="4">dTTPase/UTPase</shortName>
        <ecNumber evidence="4">3.6.1.9</ecNumber>
    </recommendedName>
    <alternativeName>
        <fullName evidence="4">Nucleoside triphosphate pyrophosphatase</fullName>
    </alternativeName>
    <alternativeName>
        <fullName evidence="4">Nucleotide pyrophosphatase</fullName>
        <shortName evidence="4">Nucleotide PPase</shortName>
    </alternativeName>
</protein>
<gene>
    <name evidence="5" type="ORF">B1A74_11325</name>
</gene>
<keyword evidence="2 4" id="KW-0378">Hydrolase</keyword>
<dbReference type="NCBIfam" id="TIGR00172">
    <property type="entry name" value="maf"/>
    <property type="match status" value="1"/>
</dbReference>
<dbReference type="PANTHER" id="PTHR43213:SF5">
    <property type="entry name" value="BIFUNCTIONAL DTTP_UTP PYROPHOSPHATASE_METHYLTRANSFERASE PROTEIN-RELATED"/>
    <property type="match status" value="1"/>
</dbReference>
<comment type="function">
    <text evidence="4">Nucleoside triphosphate pyrophosphatase that hydrolyzes dTTP and UTP. May have a dual role in cell division arrest and in preventing the incorporation of modified nucleotides into cellular nucleic acids.</text>
</comment>
<dbReference type="EC" id="3.6.1.9" evidence="4"/>
<keyword evidence="4" id="KW-0963">Cytoplasm</keyword>
<evidence type="ECO:0000313" key="5">
    <source>
        <dbReference type="EMBL" id="OOC09334.1"/>
    </source>
</evidence>
<sequence>MSSAAACNRPDALPLLLASASPRRRELLTQIGVVHEVAAMDVDETAAPDEEPGALVERLAAVKAEAARDHARRGQWVLAADTVVTIDGEALGKPADEASAAAMLQRLSGREHRVITGMALLRDDGPVCTGRGETRVWMRPLDARDIAAYWASGEPRDKAGGYALQGRGAAFVERIDGSCSNVIGLPLFELEQWLNDLEDPPARA</sequence>
<dbReference type="STRING" id="252474.B1A74_11325"/>
<dbReference type="EMBL" id="MUZR01000051">
    <property type="protein sequence ID" value="OOC09334.1"/>
    <property type="molecule type" value="Genomic_DNA"/>
</dbReference>
<dbReference type="HAMAP" id="MF_00528">
    <property type="entry name" value="Maf"/>
    <property type="match status" value="1"/>
</dbReference>
<evidence type="ECO:0000313" key="6">
    <source>
        <dbReference type="Proteomes" id="UP000189177"/>
    </source>
</evidence>
<reference evidence="5 6" key="1">
    <citation type="submission" date="2017-02" db="EMBL/GenBank/DDBJ databases">
        <title>Genomic diversity within the haloalkaliphilic genus Thioalkalivibrio.</title>
        <authorList>
            <person name="Ahn A.-C."/>
            <person name="Meier-Kolthoff J."/>
            <person name="Overmars L."/>
            <person name="Richter M."/>
            <person name="Woyke T."/>
            <person name="Sorokin D.Y."/>
            <person name="Muyzer G."/>
        </authorList>
    </citation>
    <scope>NUCLEOTIDE SEQUENCE [LARGE SCALE GENOMIC DNA]</scope>
    <source>
        <strain evidence="5 6">HL17</strain>
    </source>
</reference>
<name>A0A1V2ZW47_9GAMM</name>
<dbReference type="SUPFAM" id="SSF52972">
    <property type="entry name" value="ITPase-like"/>
    <property type="match status" value="1"/>
</dbReference>
<dbReference type="CDD" id="cd00555">
    <property type="entry name" value="Maf"/>
    <property type="match status" value="1"/>
</dbReference>
<comment type="catalytic activity">
    <reaction evidence="4">
        <text>UTP + H2O = UMP + diphosphate + H(+)</text>
        <dbReference type="Rhea" id="RHEA:29395"/>
        <dbReference type="ChEBI" id="CHEBI:15377"/>
        <dbReference type="ChEBI" id="CHEBI:15378"/>
        <dbReference type="ChEBI" id="CHEBI:33019"/>
        <dbReference type="ChEBI" id="CHEBI:46398"/>
        <dbReference type="ChEBI" id="CHEBI:57865"/>
        <dbReference type="EC" id="3.6.1.9"/>
    </reaction>
</comment>
<feature type="site" description="Important for substrate specificity" evidence="4">
    <location>
        <position position="82"/>
    </location>
</feature>
<dbReference type="GO" id="GO:0005737">
    <property type="term" value="C:cytoplasm"/>
    <property type="evidence" value="ECO:0007669"/>
    <property type="project" value="UniProtKB-SubCell"/>
</dbReference>